<proteinExistence type="predicted"/>
<sequence length="535" mass="58848">MLDSNLPTFFLKASPDSVKYHEAFYFTQHGSEPEPAYTFRKPDPAAPSARNCYAAGLFDAYNPDVLFGEVLIHPEWSQPSLSLEEIRRNGGVPPPPQPIMPTEIPIQLYDPDQQVIVRQKSGSWGGAASYEFSMPQNTFRLPSASALDRTLNDPAADATTPKINFVWRREGKMSKDLTCFMTGKSTDPGSKKKKNKEPDIAIALFSSLRELTVYQSNLYRVDMEDPKGLEITLLLGAAAIRDIFFGQMNETFNIGDPTTRKNSSSILSRKHSSPVDPTLSLSSLALRPAIQNPAPHGTAVTNASPQPRHASANDARRQTLPPLNTSPGPRAASQPPIDPLAQWALEAETARLKAQQEELKRLEDAKRRERQKQEDAETKRLRKMVEAEDKERRRKQAEVDKETERLRRKYGTQENVRPAPTPTPAMNRYSAPLLQAGPTQRPPVVQQHTAPQRLSNGLFATSSRPGPGSGPYLHAPAAGTQASASSSAFFGGNGLLRPDEGRRLKAGKKSFWGLRSGSGCEGGGGKLNKKQSSMF</sequence>
<reference evidence="2" key="1">
    <citation type="journal article" date="2020" name="Stud. Mycol.">
        <title>101 Dothideomycetes genomes: a test case for predicting lifestyles and emergence of pathogens.</title>
        <authorList>
            <person name="Haridas S."/>
            <person name="Albert R."/>
            <person name="Binder M."/>
            <person name="Bloem J."/>
            <person name="Labutti K."/>
            <person name="Salamov A."/>
            <person name="Andreopoulos B."/>
            <person name="Baker S."/>
            <person name="Barry K."/>
            <person name="Bills G."/>
            <person name="Bluhm B."/>
            <person name="Cannon C."/>
            <person name="Castanera R."/>
            <person name="Culley D."/>
            <person name="Daum C."/>
            <person name="Ezra D."/>
            <person name="Gonzalez J."/>
            <person name="Henrissat B."/>
            <person name="Kuo A."/>
            <person name="Liang C."/>
            <person name="Lipzen A."/>
            <person name="Lutzoni F."/>
            <person name="Magnuson J."/>
            <person name="Mondo S."/>
            <person name="Nolan M."/>
            <person name="Ohm R."/>
            <person name="Pangilinan J."/>
            <person name="Park H.-J."/>
            <person name="Ramirez L."/>
            <person name="Alfaro M."/>
            <person name="Sun H."/>
            <person name="Tritt A."/>
            <person name="Yoshinaga Y."/>
            <person name="Zwiers L.-H."/>
            <person name="Turgeon B."/>
            <person name="Goodwin S."/>
            <person name="Spatafora J."/>
            <person name="Crous P."/>
            <person name="Grigoriev I."/>
        </authorList>
    </citation>
    <scope>NUCLEOTIDE SEQUENCE</scope>
    <source>
        <strain evidence="2">CBS 121410</strain>
    </source>
</reference>
<comment type="caution">
    <text evidence="2">The sequence shown here is derived from an EMBL/GenBank/DDBJ whole genome shotgun (WGS) entry which is preliminary data.</text>
</comment>
<name>A0A9P4HYS7_9PEZI</name>
<accession>A0A9P4HYS7</accession>
<feature type="region of interest" description="Disordered" evidence="1">
    <location>
        <begin position="457"/>
        <end position="479"/>
    </location>
</feature>
<feature type="compositionally biased region" description="Basic and acidic residues" evidence="1">
    <location>
        <begin position="363"/>
        <end position="405"/>
    </location>
</feature>
<gene>
    <name evidence="2" type="ORF">K490DRAFT_70521</name>
</gene>
<organism evidence="2 3">
    <name type="scientific">Saccharata proteae CBS 121410</name>
    <dbReference type="NCBI Taxonomy" id="1314787"/>
    <lineage>
        <taxon>Eukaryota</taxon>
        <taxon>Fungi</taxon>
        <taxon>Dikarya</taxon>
        <taxon>Ascomycota</taxon>
        <taxon>Pezizomycotina</taxon>
        <taxon>Dothideomycetes</taxon>
        <taxon>Dothideomycetes incertae sedis</taxon>
        <taxon>Botryosphaeriales</taxon>
        <taxon>Saccharataceae</taxon>
        <taxon>Saccharata</taxon>
    </lineage>
</organism>
<feature type="region of interest" description="Disordered" evidence="1">
    <location>
        <begin position="515"/>
        <end position="535"/>
    </location>
</feature>
<evidence type="ECO:0000256" key="1">
    <source>
        <dbReference type="SAM" id="MobiDB-lite"/>
    </source>
</evidence>
<dbReference type="AlphaFoldDB" id="A0A9P4HYS7"/>
<evidence type="ECO:0000313" key="3">
    <source>
        <dbReference type="Proteomes" id="UP000799776"/>
    </source>
</evidence>
<evidence type="ECO:0000313" key="2">
    <source>
        <dbReference type="EMBL" id="KAF2091745.1"/>
    </source>
</evidence>
<feature type="region of interest" description="Disordered" evidence="1">
    <location>
        <begin position="291"/>
        <end position="336"/>
    </location>
</feature>
<dbReference type="Proteomes" id="UP000799776">
    <property type="component" value="Unassembled WGS sequence"/>
</dbReference>
<feature type="region of interest" description="Disordered" evidence="1">
    <location>
        <begin position="363"/>
        <end position="425"/>
    </location>
</feature>
<protein>
    <submittedName>
        <fullName evidence="2">Uncharacterized protein</fullName>
    </submittedName>
</protein>
<dbReference type="EMBL" id="ML978711">
    <property type="protein sequence ID" value="KAF2091745.1"/>
    <property type="molecule type" value="Genomic_DNA"/>
</dbReference>
<dbReference type="CDD" id="cd22249">
    <property type="entry name" value="UDM1_RNF168_RNF169-like"/>
    <property type="match status" value="1"/>
</dbReference>
<keyword evidence="3" id="KW-1185">Reference proteome</keyword>
<feature type="region of interest" description="Disordered" evidence="1">
    <location>
        <begin position="252"/>
        <end position="279"/>
    </location>
</feature>
<dbReference type="OrthoDB" id="3357341at2759"/>